<dbReference type="Pfam" id="PF00248">
    <property type="entry name" value="Aldo_ket_red"/>
    <property type="match status" value="1"/>
</dbReference>
<proteinExistence type="predicted"/>
<comment type="caution">
    <text evidence="2">The sequence shown here is derived from an EMBL/GenBank/DDBJ whole genome shotgun (WGS) entry which is preliminary data.</text>
</comment>
<name>A0ABT2J186_9PSEU</name>
<dbReference type="RefSeq" id="WP_260188982.1">
    <property type="nucleotide sequence ID" value="NZ_JAFFZE010000002.1"/>
</dbReference>
<evidence type="ECO:0000313" key="3">
    <source>
        <dbReference type="Proteomes" id="UP001156441"/>
    </source>
</evidence>
<dbReference type="CDD" id="cd19095">
    <property type="entry name" value="AKR_PA4992-like"/>
    <property type="match status" value="1"/>
</dbReference>
<dbReference type="InterPro" id="IPR023210">
    <property type="entry name" value="NADP_OxRdtase_dom"/>
</dbReference>
<sequence length="345" mass="38677">MSDHNQPARPARRTVIKAAGAGAVLAATAAASTTPAAATPHGRLLTRRIPSTGERVPAVGLGTFMTFDQWPSEPRTAIREVFRRFWTGGGRVVDTSPLYGLSEGNIGEFSRDLGVNRAMFCANKLWTTGPFLNDDSHAVAQRDQSFTRLDRERLDVVQVHSLTAVEMHLPILRRWKAEGRIRMLGVTHHDPMYFPILEHWIRTGDLDFVQVHYSIQMREAEKRLLPLAADHGTAVLVNMPLEKARLHDIVHGRRLPKVAEEIGAESWAQFFLKYVLAHPAVTAVLPATTNPDHVVDNLGAMRGPLPDRRARRDMIREMELVDGFRELQSRPWYPGKTFDGQVRLG</sequence>
<keyword evidence="3" id="KW-1185">Reference proteome</keyword>
<dbReference type="PANTHER" id="PTHR43312:SF1">
    <property type="entry name" value="NADP-DEPENDENT OXIDOREDUCTASE DOMAIN-CONTAINING PROTEIN"/>
    <property type="match status" value="1"/>
</dbReference>
<feature type="domain" description="NADP-dependent oxidoreductase" evidence="1">
    <location>
        <begin position="59"/>
        <end position="308"/>
    </location>
</feature>
<dbReference type="PROSITE" id="PS51318">
    <property type="entry name" value="TAT"/>
    <property type="match status" value="1"/>
</dbReference>
<dbReference type="Proteomes" id="UP001156441">
    <property type="component" value="Unassembled WGS sequence"/>
</dbReference>
<dbReference type="PANTHER" id="PTHR43312">
    <property type="entry name" value="D-THREO-ALDOSE 1-DEHYDROGENASE"/>
    <property type="match status" value="1"/>
</dbReference>
<dbReference type="InterPro" id="IPR036812">
    <property type="entry name" value="NAD(P)_OxRdtase_dom_sf"/>
</dbReference>
<dbReference type="SUPFAM" id="SSF51430">
    <property type="entry name" value="NAD(P)-linked oxidoreductase"/>
    <property type="match status" value="1"/>
</dbReference>
<organism evidence="2 3">
    <name type="scientific">Actinophytocola gossypii</name>
    <dbReference type="NCBI Taxonomy" id="2812003"/>
    <lineage>
        <taxon>Bacteria</taxon>
        <taxon>Bacillati</taxon>
        <taxon>Actinomycetota</taxon>
        <taxon>Actinomycetes</taxon>
        <taxon>Pseudonocardiales</taxon>
        <taxon>Pseudonocardiaceae</taxon>
    </lineage>
</organism>
<reference evidence="2 3" key="1">
    <citation type="submission" date="2021-02" db="EMBL/GenBank/DDBJ databases">
        <title>Actinophytocola xerophila sp. nov., isolated from soil of cotton cropping field.</title>
        <authorList>
            <person name="Huang R."/>
            <person name="Chen X."/>
            <person name="Ge X."/>
            <person name="Liu W."/>
        </authorList>
    </citation>
    <scope>NUCLEOTIDE SEQUENCE [LARGE SCALE GENOMIC DNA]</scope>
    <source>
        <strain evidence="2 3">S1-96</strain>
    </source>
</reference>
<dbReference type="InterPro" id="IPR053135">
    <property type="entry name" value="AKR2_Oxidoreductase"/>
</dbReference>
<protein>
    <submittedName>
        <fullName evidence="2">Aldo/keto reductase</fullName>
    </submittedName>
</protein>
<dbReference type="EMBL" id="JAFFZE010000002">
    <property type="protein sequence ID" value="MCT2581625.1"/>
    <property type="molecule type" value="Genomic_DNA"/>
</dbReference>
<dbReference type="Gene3D" id="3.20.20.100">
    <property type="entry name" value="NADP-dependent oxidoreductase domain"/>
    <property type="match status" value="1"/>
</dbReference>
<evidence type="ECO:0000259" key="1">
    <source>
        <dbReference type="Pfam" id="PF00248"/>
    </source>
</evidence>
<dbReference type="InterPro" id="IPR006311">
    <property type="entry name" value="TAT_signal"/>
</dbReference>
<accession>A0ABT2J186</accession>
<gene>
    <name evidence="2" type="ORF">JT362_00635</name>
</gene>
<evidence type="ECO:0000313" key="2">
    <source>
        <dbReference type="EMBL" id="MCT2581625.1"/>
    </source>
</evidence>